<sequence>MPRLIQKRKLPLTIQLSMASTDSNTHWLDQYGNAEHYQWRTLERNGRTTFHRPLGLVEFAFDGDGRYFEGRADMNVELEVEIKTTLTNKHDFRERILFAWTCLRTQHALLQSKALPGNVLLEPGERDDGDVYFAIDAPRNVSQAVEDGGKQLVFLDDHFENVDPIDFWVQCQNVARVIDPSEALAKMFVYPLVPAEGGCSTLRFLAVKSHQISDGLTMYIWFRNFVHYLNMTLPELRQRLMELIEPRGLHSRLPLPQEALYPPITGSRARQRWFWLLTRILRHVRKPLQAGFENPLRRRLSRKAAIPPSPIYAPVLDYSKTPPLNSTPSFAKASLKATKRLHRLCREANASVGAGCFALAASIMMEFYERREPNVPLAKRRPFISGFPLNPRAFFNHTNEPDSLMLAFCDGILLPFLPSNLDLDGRLRLLARQAHRQLAVYQKRANPKRDDTGIQYMSSTGAGRLLPIQYIGSVERKEFKQPNHLKSGVDPQGAYPMRTNLTTQTCGVSSVGRTGALVPAGTYDLKDDSKDFVADHRSVHANVRARDNEFLVGVGGSDEGLWVNASIDASAMDPELVGQWRERFQTILEDDVGEISSKL</sequence>
<protein>
    <submittedName>
        <fullName evidence="1">Uncharacterized protein</fullName>
    </submittedName>
</protein>
<dbReference type="EMBL" id="JAUTXU010000175">
    <property type="protein sequence ID" value="KAK3701324.1"/>
    <property type="molecule type" value="Genomic_DNA"/>
</dbReference>
<dbReference type="Proteomes" id="UP001281147">
    <property type="component" value="Unassembled WGS sequence"/>
</dbReference>
<reference evidence="1" key="1">
    <citation type="submission" date="2023-07" db="EMBL/GenBank/DDBJ databases">
        <title>Black Yeasts Isolated from many extreme environments.</title>
        <authorList>
            <person name="Coleine C."/>
            <person name="Stajich J.E."/>
            <person name="Selbmann L."/>
        </authorList>
    </citation>
    <scope>NUCLEOTIDE SEQUENCE</scope>
    <source>
        <strain evidence="1">CCFEE 5714</strain>
    </source>
</reference>
<evidence type="ECO:0000313" key="1">
    <source>
        <dbReference type="EMBL" id="KAK3701324.1"/>
    </source>
</evidence>
<name>A0ACC3MQD4_9PEZI</name>
<organism evidence="1 2">
    <name type="scientific">Vermiconidia calcicola</name>
    <dbReference type="NCBI Taxonomy" id="1690605"/>
    <lineage>
        <taxon>Eukaryota</taxon>
        <taxon>Fungi</taxon>
        <taxon>Dikarya</taxon>
        <taxon>Ascomycota</taxon>
        <taxon>Pezizomycotina</taxon>
        <taxon>Dothideomycetes</taxon>
        <taxon>Dothideomycetidae</taxon>
        <taxon>Mycosphaerellales</taxon>
        <taxon>Extremaceae</taxon>
        <taxon>Vermiconidia</taxon>
    </lineage>
</organism>
<accession>A0ACC3MQD4</accession>
<evidence type="ECO:0000313" key="2">
    <source>
        <dbReference type="Proteomes" id="UP001281147"/>
    </source>
</evidence>
<keyword evidence="2" id="KW-1185">Reference proteome</keyword>
<gene>
    <name evidence="1" type="ORF">LTR37_015545</name>
</gene>
<proteinExistence type="predicted"/>
<comment type="caution">
    <text evidence="1">The sequence shown here is derived from an EMBL/GenBank/DDBJ whole genome shotgun (WGS) entry which is preliminary data.</text>
</comment>